<feature type="compositionally biased region" description="Polar residues" evidence="1">
    <location>
        <begin position="122"/>
        <end position="148"/>
    </location>
</feature>
<evidence type="ECO:0000256" key="1">
    <source>
        <dbReference type="SAM" id="MobiDB-lite"/>
    </source>
</evidence>
<dbReference type="AlphaFoldDB" id="A0A3M7MCK0"/>
<dbReference type="GO" id="GO:0003676">
    <property type="term" value="F:nucleic acid binding"/>
    <property type="evidence" value="ECO:0007669"/>
    <property type="project" value="InterPro"/>
</dbReference>
<dbReference type="Gene3D" id="3.30.70.330">
    <property type="match status" value="1"/>
</dbReference>
<feature type="region of interest" description="Disordered" evidence="1">
    <location>
        <begin position="1"/>
        <end position="49"/>
    </location>
</feature>
<feature type="region of interest" description="Disordered" evidence="1">
    <location>
        <begin position="383"/>
        <end position="410"/>
    </location>
</feature>
<gene>
    <name evidence="2" type="ORF">GMOD_00007137</name>
</gene>
<dbReference type="EMBL" id="KE747829">
    <property type="protein sequence ID" value="RMZ72140.1"/>
    <property type="molecule type" value="Genomic_DNA"/>
</dbReference>
<dbReference type="InterPro" id="IPR035979">
    <property type="entry name" value="RBD_domain_sf"/>
</dbReference>
<evidence type="ECO:0000313" key="2">
    <source>
        <dbReference type="EMBL" id="RMZ72140.1"/>
    </source>
</evidence>
<dbReference type="PANTHER" id="PTHR23204">
    <property type="entry name" value="CLEAVAGE AND POLYADENYLATION SPECIFIC FACTOR"/>
    <property type="match status" value="1"/>
</dbReference>
<feature type="compositionally biased region" description="Polar residues" evidence="1">
    <location>
        <begin position="172"/>
        <end position="182"/>
    </location>
</feature>
<dbReference type="GO" id="GO:0006397">
    <property type="term" value="P:mRNA processing"/>
    <property type="evidence" value="ECO:0007669"/>
    <property type="project" value="UniProtKB-KW"/>
</dbReference>
<reference evidence="2 3" key="1">
    <citation type="journal article" date="2014" name="PLoS ONE">
        <title>De novo Genome Assembly of the Fungal Plant Pathogen Pyrenophora semeniperda.</title>
        <authorList>
            <person name="Soliai M.M."/>
            <person name="Meyer S.E."/>
            <person name="Udall J.A."/>
            <person name="Elzinga D.E."/>
            <person name="Hermansen R.A."/>
            <person name="Bodily P.M."/>
            <person name="Hart A.A."/>
            <person name="Coleman C.E."/>
        </authorList>
    </citation>
    <scope>NUCLEOTIDE SEQUENCE [LARGE SCALE GENOMIC DNA]</scope>
    <source>
        <strain evidence="2 3">CCB06</strain>
        <tissue evidence="2">Mycelium</tissue>
    </source>
</reference>
<protein>
    <submittedName>
        <fullName evidence="2">Rrm domain-containing</fullName>
    </submittedName>
</protein>
<proteinExistence type="predicted"/>
<accession>A0A3M7MCK0</accession>
<dbReference type="SUPFAM" id="SSF54928">
    <property type="entry name" value="RNA-binding domain, RBD"/>
    <property type="match status" value="1"/>
</dbReference>
<dbReference type="Proteomes" id="UP000265663">
    <property type="component" value="Unassembled WGS sequence"/>
</dbReference>
<dbReference type="GO" id="GO:0005634">
    <property type="term" value="C:nucleus"/>
    <property type="evidence" value="ECO:0007669"/>
    <property type="project" value="UniProtKB-SubCell"/>
</dbReference>
<dbReference type="OrthoDB" id="10065185at2759"/>
<sequence>MKRGSSAAKLPDRPVGPVGGNLALRRRQVPTGVGGGAKERTNGDASDPSSRIAFLYDRRKACTSSPDYLVDTRARACLGQEGNALGFLFELILITTTADMADDDNFDIDIYGDEPYQDSAAPDTNVTDSDTHNADPNATTLNSASENIKSGGGDQTGGDPAGDAGNGDGNPEQTTQQIASTGGSAGLDVHKQAPQQQGTKRKQGEDDDRPTDPGATAALMINDVNWWISEEDIRGWANQSGCEDELVEVTFNEHKVNGKSKGQVFALLNSPQAATALKHQIENLFKDQAHTKKPTAIFSMNNFGGGFNRGGMMGGNMRGGMGNRGRGGNMGMNPMGGGPMGGMNMPMGGNMMGMGANMMGMGGGNMGMMGGMGGGFGGNPGFNPGFFNGNQGGNDGSWQNPHGAKRPRPE</sequence>
<dbReference type="InterPro" id="IPR012677">
    <property type="entry name" value="Nucleotide-bd_a/b_plait_sf"/>
</dbReference>
<name>A0A3M7MCK0_9PLEO</name>
<feature type="region of interest" description="Disordered" evidence="1">
    <location>
        <begin position="109"/>
        <end position="215"/>
    </location>
</feature>
<feature type="compositionally biased region" description="Gly residues" evidence="1">
    <location>
        <begin position="150"/>
        <end position="168"/>
    </location>
</feature>
<dbReference type="InterPro" id="IPR034772">
    <property type="entry name" value="CPSF6/7"/>
</dbReference>
<evidence type="ECO:0000313" key="3">
    <source>
        <dbReference type="Proteomes" id="UP000265663"/>
    </source>
</evidence>
<keyword evidence="3" id="KW-1185">Reference proteome</keyword>
<organism evidence="2 3">
    <name type="scientific">Pyrenophora seminiperda CCB06</name>
    <dbReference type="NCBI Taxonomy" id="1302712"/>
    <lineage>
        <taxon>Eukaryota</taxon>
        <taxon>Fungi</taxon>
        <taxon>Dikarya</taxon>
        <taxon>Ascomycota</taxon>
        <taxon>Pezizomycotina</taxon>
        <taxon>Dothideomycetes</taxon>
        <taxon>Pleosporomycetidae</taxon>
        <taxon>Pleosporales</taxon>
        <taxon>Pleosporineae</taxon>
        <taxon>Pleosporaceae</taxon>
        <taxon>Pyrenophora</taxon>
    </lineage>
</organism>